<dbReference type="Gene3D" id="3.80.10.10">
    <property type="entry name" value="Ribonuclease Inhibitor"/>
    <property type="match status" value="1"/>
</dbReference>
<dbReference type="OrthoDB" id="2404676at2759"/>
<dbReference type="Proteomes" id="UP000789342">
    <property type="component" value="Unassembled WGS sequence"/>
</dbReference>
<dbReference type="AlphaFoldDB" id="A0A9N8VK36"/>
<name>A0A9N8VK36_9GLOM</name>
<accession>A0A9N8VK36</accession>
<dbReference type="SUPFAM" id="SSF52047">
    <property type="entry name" value="RNI-like"/>
    <property type="match status" value="1"/>
</dbReference>
<comment type="caution">
    <text evidence="1">The sequence shown here is derived from an EMBL/GenBank/DDBJ whole genome shotgun (WGS) entry which is preliminary data.</text>
</comment>
<gene>
    <name evidence="1" type="ORF">AMORRO_LOCUS903</name>
</gene>
<organism evidence="1 2">
    <name type="scientific">Acaulospora morrowiae</name>
    <dbReference type="NCBI Taxonomy" id="94023"/>
    <lineage>
        <taxon>Eukaryota</taxon>
        <taxon>Fungi</taxon>
        <taxon>Fungi incertae sedis</taxon>
        <taxon>Mucoromycota</taxon>
        <taxon>Glomeromycotina</taxon>
        <taxon>Glomeromycetes</taxon>
        <taxon>Diversisporales</taxon>
        <taxon>Acaulosporaceae</taxon>
        <taxon>Acaulospora</taxon>
    </lineage>
</organism>
<keyword evidence="2" id="KW-1185">Reference proteome</keyword>
<sequence length="512" mass="59750">MASVLPSLCIREILLDLRGEWAALHACILINRHWCIFSIQELWRDPFSLCRDRAEKSRHIQLISTYVKCLPPTCQEVNDAVATTTPCAFNYFQFLSRLSTEEVLFSTRFWTKAAFDGQNKTEDTLFKVLCQQFITHSNIESVHLSRIINIFELPGTETSLARVQRFEYDGYLPELLDSAAKISRDIRQFRLFLDDDCDEMNFAAQLIRSQRKVQKISLGCCEMRFHTLWESIAMHAETMVSLRLSSIKFEKQQPFSLNALDNFRNLEELGFDYCNNFTVTINEFNLSSFTKINKLSVTACKRFPAEFLIYVTRQSKERMRQVELMCVGHFREVVESCMRNCQRITKFKASIDTSQSQHVIDLLKNCETVEDVHLNDTRLMKNWLPSRFLIPPAIDGNEFLKELGKVMPSTVHTFRYNLNWDFSPESLKEFFDNWRIKKLNVLDFNLCNFISDEHLEVVCQCLGGGRLRMLSLQRTLMSISEQGIEKASKEIGNIMYSKSFKWYGEDLLSDYE</sequence>
<dbReference type="InterPro" id="IPR032675">
    <property type="entry name" value="LRR_dom_sf"/>
</dbReference>
<evidence type="ECO:0000313" key="2">
    <source>
        <dbReference type="Proteomes" id="UP000789342"/>
    </source>
</evidence>
<protein>
    <submittedName>
        <fullName evidence="1">4838_t:CDS:1</fullName>
    </submittedName>
</protein>
<reference evidence="1" key="1">
    <citation type="submission" date="2021-06" db="EMBL/GenBank/DDBJ databases">
        <authorList>
            <person name="Kallberg Y."/>
            <person name="Tangrot J."/>
            <person name="Rosling A."/>
        </authorList>
    </citation>
    <scope>NUCLEOTIDE SEQUENCE</scope>
    <source>
        <strain evidence="1">CL551</strain>
    </source>
</reference>
<evidence type="ECO:0000313" key="1">
    <source>
        <dbReference type="EMBL" id="CAG8451159.1"/>
    </source>
</evidence>
<dbReference type="EMBL" id="CAJVPV010000318">
    <property type="protein sequence ID" value="CAG8451159.1"/>
    <property type="molecule type" value="Genomic_DNA"/>
</dbReference>
<proteinExistence type="predicted"/>